<evidence type="ECO:0000313" key="6">
    <source>
        <dbReference type="EMBL" id="BCR04742.1"/>
    </source>
</evidence>
<feature type="zinc finger region" description="dksA C4-type" evidence="4">
    <location>
        <begin position="84"/>
        <end position="108"/>
    </location>
</feature>
<keyword evidence="2" id="KW-0863">Zinc-finger</keyword>
<dbReference type="SUPFAM" id="SSF57716">
    <property type="entry name" value="Glucocorticoid receptor-like (DNA-binding domain)"/>
    <property type="match status" value="1"/>
</dbReference>
<accession>A0ABN6DX80</accession>
<dbReference type="Gene3D" id="1.20.120.910">
    <property type="entry name" value="DksA, coiled-coil domain"/>
    <property type="match status" value="1"/>
</dbReference>
<dbReference type="GO" id="GO:0032259">
    <property type="term" value="P:methylation"/>
    <property type="evidence" value="ECO:0007669"/>
    <property type="project" value="UniProtKB-KW"/>
</dbReference>
<proteinExistence type="predicted"/>
<dbReference type="GO" id="GO:0008168">
    <property type="term" value="F:methyltransferase activity"/>
    <property type="evidence" value="ECO:0007669"/>
    <property type="project" value="UniProtKB-KW"/>
</dbReference>
<protein>
    <submittedName>
        <fullName evidence="6">Dimethylmenaquinone methyltransferase</fullName>
    </submittedName>
</protein>
<keyword evidence="7" id="KW-1185">Reference proteome</keyword>
<dbReference type="RefSeq" id="WP_221252194.1">
    <property type="nucleotide sequence ID" value="NZ_AP024355.1"/>
</dbReference>
<dbReference type="InterPro" id="IPR000962">
    <property type="entry name" value="Znf_DskA_TraR"/>
</dbReference>
<reference evidence="6 7" key="1">
    <citation type="journal article" date="2016" name="C (Basel)">
        <title>Selective Growth of and Electricity Production by Marine Exoelectrogenic Bacteria in Self-Aggregated Hydrogel of Microbially Reduced Graphene Oxide.</title>
        <authorList>
            <person name="Yoshida N."/>
            <person name="Goto Y."/>
            <person name="Miyata Y."/>
        </authorList>
    </citation>
    <scope>NUCLEOTIDE SEQUENCE [LARGE SCALE GENOMIC DNA]</scope>
    <source>
        <strain evidence="6 7">NIT-T3</strain>
    </source>
</reference>
<evidence type="ECO:0000256" key="3">
    <source>
        <dbReference type="ARBA" id="ARBA00022833"/>
    </source>
</evidence>
<organism evidence="6 7">
    <name type="scientific">Desulfuromonas versatilis</name>
    <dbReference type="NCBI Taxonomy" id="2802975"/>
    <lineage>
        <taxon>Bacteria</taxon>
        <taxon>Pseudomonadati</taxon>
        <taxon>Thermodesulfobacteriota</taxon>
        <taxon>Desulfuromonadia</taxon>
        <taxon>Desulfuromonadales</taxon>
        <taxon>Desulfuromonadaceae</taxon>
        <taxon>Desulfuromonas</taxon>
    </lineage>
</organism>
<evidence type="ECO:0000256" key="2">
    <source>
        <dbReference type="ARBA" id="ARBA00022771"/>
    </source>
</evidence>
<dbReference type="Proteomes" id="UP001319827">
    <property type="component" value="Chromosome"/>
</dbReference>
<keyword evidence="6" id="KW-0489">Methyltransferase</keyword>
<dbReference type="PANTHER" id="PTHR33823:SF4">
    <property type="entry name" value="GENERAL STRESS PROTEIN 16O"/>
    <property type="match status" value="1"/>
</dbReference>
<sequence>MRKQRLEAIGKRLLEHRQELYAEILRKNREAAGLTDEGVPDLADQGLTDNLREFLHLLSDNKREELIKVDEALDRLAAGSYGLCQRCGEPIDIQRLEVRPFTRYDVACKEAIEKEEALKAGPGRGTL</sequence>
<keyword evidence="1" id="KW-0479">Metal-binding</keyword>
<dbReference type="Pfam" id="PF01258">
    <property type="entry name" value="zf-dskA_traR"/>
    <property type="match status" value="1"/>
</dbReference>
<keyword evidence="6" id="KW-0808">Transferase</keyword>
<feature type="domain" description="Zinc finger DksA/TraR C4-type" evidence="5">
    <location>
        <begin position="79"/>
        <end position="114"/>
    </location>
</feature>
<dbReference type="PROSITE" id="PS51128">
    <property type="entry name" value="ZF_DKSA_2"/>
    <property type="match status" value="1"/>
</dbReference>
<name>A0ABN6DX80_9BACT</name>
<keyword evidence="3" id="KW-0862">Zinc</keyword>
<reference evidence="6 7" key="2">
    <citation type="journal article" date="2021" name="Int. J. Syst. Evol. Microbiol.">
        <title>Isolation and Polyphasic Characterization of Desulfuromonas versatilis sp. Nov., an Electrogenic Bacteria Capable of Versatile Metabolism Isolated from a Graphene Oxide-Reducing Enrichment Culture.</title>
        <authorList>
            <person name="Xie L."/>
            <person name="Yoshida N."/>
            <person name="Ishii S."/>
            <person name="Meng L."/>
        </authorList>
    </citation>
    <scope>NUCLEOTIDE SEQUENCE [LARGE SCALE GENOMIC DNA]</scope>
    <source>
        <strain evidence="6 7">NIT-T3</strain>
    </source>
</reference>
<evidence type="ECO:0000259" key="5">
    <source>
        <dbReference type="Pfam" id="PF01258"/>
    </source>
</evidence>
<evidence type="ECO:0000256" key="1">
    <source>
        <dbReference type="ARBA" id="ARBA00022723"/>
    </source>
</evidence>
<dbReference type="EMBL" id="AP024355">
    <property type="protein sequence ID" value="BCR04742.1"/>
    <property type="molecule type" value="Genomic_DNA"/>
</dbReference>
<evidence type="ECO:0000313" key="7">
    <source>
        <dbReference type="Proteomes" id="UP001319827"/>
    </source>
</evidence>
<evidence type="ECO:0000256" key="4">
    <source>
        <dbReference type="PROSITE-ProRule" id="PRU00510"/>
    </source>
</evidence>
<dbReference type="SUPFAM" id="SSF109635">
    <property type="entry name" value="DnaK suppressor protein DksA, alpha-hairpin domain"/>
    <property type="match status" value="1"/>
</dbReference>
<dbReference type="PANTHER" id="PTHR33823">
    <property type="entry name" value="RNA POLYMERASE-BINDING TRANSCRIPTION FACTOR DKSA-RELATED"/>
    <property type="match status" value="1"/>
</dbReference>
<dbReference type="InterPro" id="IPR037187">
    <property type="entry name" value="DnaK_N"/>
</dbReference>
<gene>
    <name evidence="6" type="ORF">DESUT3_18110</name>
</gene>